<dbReference type="EMBL" id="JAUSUL010000001">
    <property type="protein sequence ID" value="MDQ0314850.1"/>
    <property type="molecule type" value="Genomic_DNA"/>
</dbReference>
<dbReference type="RefSeq" id="WP_306884636.1">
    <property type="nucleotide sequence ID" value="NZ_JAUSUL010000001.1"/>
</dbReference>
<feature type="compositionally biased region" description="Low complexity" evidence="1">
    <location>
        <begin position="53"/>
        <end position="62"/>
    </location>
</feature>
<protein>
    <submittedName>
        <fullName evidence="2">Uncharacterized protein</fullName>
    </submittedName>
</protein>
<keyword evidence="3" id="KW-1185">Reference proteome</keyword>
<organism evidence="2 3">
    <name type="scientific">Amorphus orientalis</name>
    <dbReference type="NCBI Taxonomy" id="649198"/>
    <lineage>
        <taxon>Bacteria</taxon>
        <taxon>Pseudomonadati</taxon>
        <taxon>Pseudomonadota</taxon>
        <taxon>Alphaproteobacteria</taxon>
        <taxon>Hyphomicrobiales</taxon>
        <taxon>Amorphaceae</taxon>
        <taxon>Amorphus</taxon>
    </lineage>
</organism>
<proteinExistence type="predicted"/>
<feature type="region of interest" description="Disordered" evidence="1">
    <location>
        <begin position="46"/>
        <end position="70"/>
    </location>
</feature>
<sequence length="70" mass="7457">MDKREYEVAEGVTWVNGAKVPATREVSLTAKEATYDLSLNRIWPKGSRRTKSAKAPAAAPVADGSEVGPA</sequence>
<comment type="caution">
    <text evidence="2">The sequence shown here is derived from an EMBL/GenBank/DDBJ whole genome shotgun (WGS) entry which is preliminary data.</text>
</comment>
<reference evidence="2" key="1">
    <citation type="submission" date="2023-07" db="EMBL/GenBank/DDBJ databases">
        <title>Genomic Encyclopedia of Type Strains, Phase IV (KMG-IV): sequencing the most valuable type-strain genomes for metagenomic binning, comparative biology and taxonomic classification.</title>
        <authorList>
            <person name="Goeker M."/>
        </authorList>
    </citation>
    <scope>NUCLEOTIDE SEQUENCE</scope>
    <source>
        <strain evidence="2">DSM 21202</strain>
    </source>
</reference>
<evidence type="ECO:0000313" key="2">
    <source>
        <dbReference type="EMBL" id="MDQ0314850.1"/>
    </source>
</evidence>
<dbReference type="Proteomes" id="UP001229244">
    <property type="component" value="Unassembled WGS sequence"/>
</dbReference>
<gene>
    <name evidence="2" type="ORF">J2S73_001287</name>
</gene>
<accession>A0AAE4ASB5</accession>
<name>A0AAE4ASB5_9HYPH</name>
<dbReference type="AlphaFoldDB" id="A0AAE4ASB5"/>
<evidence type="ECO:0000313" key="3">
    <source>
        <dbReference type="Proteomes" id="UP001229244"/>
    </source>
</evidence>
<evidence type="ECO:0000256" key="1">
    <source>
        <dbReference type="SAM" id="MobiDB-lite"/>
    </source>
</evidence>